<feature type="compositionally biased region" description="Acidic residues" evidence="7">
    <location>
        <begin position="255"/>
        <end position="274"/>
    </location>
</feature>
<evidence type="ECO:0000256" key="2">
    <source>
        <dbReference type="ARBA" id="ARBA00022517"/>
    </source>
</evidence>
<feature type="compositionally biased region" description="Acidic residues" evidence="7">
    <location>
        <begin position="405"/>
        <end position="436"/>
    </location>
</feature>
<comment type="similarity">
    <text evidence="6">Belongs to the MPP10 family.</text>
</comment>
<comment type="subcellular location">
    <subcellularLocation>
        <location evidence="1">Nucleus</location>
        <location evidence="1">Nucleolus</location>
    </subcellularLocation>
</comment>
<feature type="compositionally biased region" description="Basic and acidic residues" evidence="7">
    <location>
        <begin position="173"/>
        <end position="185"/>
    </location>
</feature>
<evidence type="ECO:0000256" key="5">
    <source>
        <dbReference type="ARBA" id="ARBA00023274"/>
    </source>
</evidence>
<feature type="compositionally biased region" description="Low complexity" evidence="7">
    <location>
        <begin position="103"/>
        <end position="119"/>
    </location>
</feature>
<dbReference type="PANTHER" id="PTHR17039:SF0">
    <property type="entry name" value="U3 SMALL NUCLEOLAR RIBONUCLEOPROTEIN PROTEIN MPP10"/>
    <property type="match status" value="1"/>
</dbReference>
<dbReference type="Proteomes" id="UP000322899">
    <property type="component" value="Unassembled WGS sequence"/>
</dbReference>
<evidence type="ECO:0000256" key="3">
    <source>
        <dbReference type="ARBA" id="ARBA00022552"/>
    </source>
</evidence>
<dbReference type="PANTHER" id="PTHR17039">
    <property type="entry name" value="U3 SMALL NUCLEOLAR RIBONUCLEOPROTEIN PROTEIN MPP10"/>
    <property type="match status" value="1"/>
</dbReference>
<evidence type="ECO:0000256" key="1">
    <source>
        <dbReference type="ARBA" id="ARBA00004604"/>
    </source>
</evidence>
<comment type="caution">
    <text evidence="8">The sequence shown here is derived from an EMBL/GenBank/DDBJ whole genome shotgun (WGS) entry which is preliminary data.</text>
</comment>
<feature type="region of interest" description="Disordered" evidence="7">
    <location>
        <begin position="90"/>
        <end position="193"/>
    </location>
</feature>
<feature type="region of interest" description="Disordered" evidence="7">
    <location>
        <begin position="574"/>
        <end position="598"/>
    </location>
</feature>
<feature type="region of interest" description="Disordered" evidence="7">
    <location>
        <begin position="225"/>
        <end position="493"/>
    </location>
</feature>
<proteinExistence type="inferred from homology"/>
<dbReference type="EMBL" id="VLTO01000008">
    <property type="protein sequence ID" value="KAA0176339.1"/>
    <property type="molecule type" value="Genomic_DNA"/>
</dbReference>
<feature type="compositionally biased region" description="Basic and acidic residues" evidence="7">
    <location>
        <begin position="576"/>
        <end position="598"/>
    </location>
</feature>
<keyword evidence="5" id="KW-0687">Ribonucleoprotein</keyword>
<feature type="compositionally biased region" description="Basic residues" evidence="7">
    <location>
        <begin position="740"/>
        <end position="753"/>
    </location>
</feature>
<evidence type="ECO:0000256" key="7">
    <source>
        <dbReference type="SAM" id="MobiDB-lite"/>
    </source>
</evidence>
<evidence type="ECO:0000313" key="8">
    <source>
        <dbReference type="EMBL" id="KAA0176339.1"/>
    </source>
</evidence>
<feature type="compositionally biased region" description="Basic and acidic residues" evidence="7">
    <location>
        <begin position="225"/>
        <end position="250"/>
    </location>
</feature>
<feature type="compositionally biased region" description="Acidic residues" evidence="7">
    <location>
        <begin position="120"/>
        <end position="139"/>
    </location>
</feature>
<dbReference type="Pfam" id="PF04006">
    <property type="entry name" value="Mpp10"/>
    <property type="match status" value="1"/>
</dbReference>
<feature type="region of interest" description="Disordered" evidence="7">
    <location>
        <begin position="823"/>
        <end position="858"/>
    </location>
</feature>
<accession>A0A5A8EFL0</accession>
<protein>
    <submittedName>
        <fullName evidence="8">Uncharacterized protein</fullName>
    </submittedName>
</protein>
<dbReference type="InterPro" id="IPR012173">
    <property type="entry name" value="Mpp10"/>
</dbReference>
<keyword evidence="2" id="KW-0690">Ribosome biogenesis</keyword>
<dbReference type="GO" id="GO:0032040">
    <property type="term" value="C:small-subunit processome"/>
    <property type="evidence" value="ECO:0007669"/>
    <property type="project" value="TreeGrafter"/>
</dbReference>
<reference evidence="8 9" key="1">
    <citation type="submission" date="2019-07" db="EMBL/GenBank/DDBJ databases">
        <title>Genomes of Cafeteria roenbergensis.</title>
        <authorList>
            <person name="Fischer M.G."/>
            <person name="Hackl T."/>
            <person name="Roman M."/>
        </authorList>
    </citation>
    <scope>NUCLEOTIDE SEQUENCE [LARGE SCALE GENOMIC DNA]</scope>
    <source>
        <strain evidence="8 9">E4-10P</strain>
    </source>
</reference>
<feature type="compositionally biased region" description="Basic and acidic residues" evidence="7">
    <location>
        <begin position="354"/>
        <end position="368"/>
    </location>
</feature>
<dbReference type="OrthoDB" id="445326at2759"/>
<dbReference type="GO" id="GO:0006364">
    <property type="term" value="P:rRNA processing"/>
    <property type="evidence" value="ECO:0007669"/>
    <property type="project" value="UniProtKB-KW"/>
</dbReference>
<dbReference type="AlphaFoldDB" id="A0A5A8EFL0"/>
<name>A0A5A8EFL0_CAFRO</name>
<feature type="compositionally biased region" description="Low complexity" evidence="7">
    <location>
        <begin position="320"/>
        <end position="342"/>
    </location>
</feature>
<gene>
    <name evidence="8" type="ORF">FNF27_02036</name>
</gene>
<keyword evidence="4" id="KW-0539">Nucleus</keyword>
<evidence type="ECO:0000256" key="4">
    <source>
        <dbReference type="ARBA" id="ARBA00023242"/>
    </source>
</evidence>
<feature type="compositionally biased region" description="Acidic residues" evidence="7">
    <location>
        <begin position="153"/>
        <end position="172"/>
    </location>
</feature>
<keyword evidence="3" id="KW-0698">rRNA processing</keyword>
<feature type="compositionally biased region" description="Gly residues" evidence="7">
    <location>
        <begin position="382"/>
        <end position="393"/>
    </location>
</feature>
<feature type="compositionally biased region" description="Acidic residues" evidence="7">
    <location>
        <begin position="466"/>
        <end position="475"/>
    </location>
</feature>
<organism evidence="8 9">
    <name type="scientific">Cafeteria roenbergensis</name>
    <name type="common">Marine flagellate</name>
    <dbReference type="NCBI Taxonomy" id="33653"/>
    <lineage>
        <taxon>Eukaryota</taxon>
        <taxon>Sar</taxon>
        <taxon>Stramenopiles</taxon>
        <taxon>Bigyra</taxon>
        <taxon>Opalozoa</taxon>
        <taxon>Bicosoecida</taxon>
        <taxon>Cafeteriaceae</taxon>
        <taxon>Cafeteria</taxon>
    </lineage>
</organism>
<dbReference type="GO" id="GO:0034457">
    <property type="term" value="C:Mpp10 complex"/>
    <property type="evidence" value="ECO:0007669"/>
    <property type="project" value="InterPro"/>
</dbReference>
<feature type="compositionally biased region" description="Basic residues" evidence="7">
    <location>
        <begin position="840"/>
        <end position="849"/>
    </location>
</feature>
<dbReference type="GO" id="GO:0005732">
    <property type="term" value="C:sno(s)RNA-containing ribonucleoprotein complex"/>
    <property type="evidence" value="ECO:0007669"/>
    <property type="project" value="InterPro"/>
</dbReference>
<evidence type="ECO:0000256" key="6">
    <source>
        <dbReference type="ARBA" id="ARBA00029455"/>
    </source>
</evidence>
<sequence length="858" mass="91868">MAVPESLLLQSADALLDVISDIKARELDFLMPSKALAEKSRQAARLSFNLSAAIGAVKGPLQQLHTKGFEPEGLWEQLRMHGKSTIGSLEEAVDAAEARQDAASDASSESSSSDASGSEADSDEESSDEEEGVQGEDDEAMARIRRRAMAFEQDSDEDEDDDDDDEDDDEDESARGKDGKPRGGLDPEMYTWTGHVRESALPVDADAAATEDKVFKWNDMDRFLEDMEEAQERGMAEHDEGGQGAEDKRLPPGGEGEEEDGSESESESEDEVDADFYSAQPTAMLEARERVKSGGSLVSKAGAAGAKRGAKEEDALSSIAGYLAAQKAAASSSAPAATASSAVGGGMALGRQPGESKEQALARIRDAAAMDDDFFGPRHGGDGPGAGAGGGRGRWAADSRMPEGFGEDDEDEDDDDEDDGFGEDEDAEEEDEEEDDYGGRQRKRVRFGADQEKVFRSDEAPGAAEASDDDDDLDMDRDGADGSGAEAAKTSYERQQAALRAQIAMLEKDALSSYLHKHWLMRGEVDSTARPENSLLEAALEHETAIRPPPPLTAQATVALEDLIRRRIADGLFDDPQARERQRPDLGETEKQEELSTEKAARGLGDEYEEQFKAQVLGHKGESRVAALEREVTAAWAALSGRLDALSHMTFTPRMTEDDSAMAAAEAGEDAAEERAGVRVRASAPALAMEDVQPTMGAAAAALAMDGTAAATPQEVQAAARGRAGVVVGDSEMDPDEKQRRRRAAKARRRKARRDADAAVRAAERINPGLGNKHEVNRLARELGAQRHVQDGKDSGRAMADFATSSKFFARMQDEARTEAAKLARGGLADEPERLVAVSKRSRKGKRSKGGAAASVML</sequence>
<feature type="compositionally biased region" description="Basic and acidic residues" evidence="7">
    <location>
        <begin position="447"/>
        <end position="459"/>
    </location>
</feature>
<feature type="region of interest" description="Disordered" evidence="7">
    <location>
        <begin position="729"/>
        <end position="756"/>
    </location>
</feature>
<evidence type="ECO:0000313" key="9">
    <source>
        <dbReference type="Proteomes" id="UP000322899"/>
    </source>
</evidence>